<dbReference type="EMBL" id="MVIE01000037">
    <property type="protein sequence ID" value="ORB35472.1"/>
    <property type="molecule type" value="Genomic_DNA"/>
</dbReference>
<reference evidence="7 8" key="1">
    <citation type="submission" date="2017-02" db="EMBL/GenBank/DDBJ databases">
        <title>The new phylogeny of genus Mycobacterium.</title>
        <authorList>
            <person name="Tortoli E."/>
            <person name="Trovato A."/>
            <person name="Cirillo D.M."/>
        </authorList>
    </citation>
    <scope>NUCLEOTIDE SEQUENCE [LARGE SCALE GENOMIC DNA]</scope>
    <source>
        <strain evidence="7 8">DSM 45000</strain>
    </source>
</reference>
<comment type="caution">
    <text evidence="7">The sequence shown here is derived from an EMBL/GenBank/DDBJ whole genome shotgun (WGS) entry which is preliminary data.</text>
</comment>
<dbReference type="AlphaFoldDB" id="A0A1X0I5A0"/>
<dbReference type="InterPro" id="IPR036271">
    <property type="entry name" value="Tet_transcr_reg_TetR-rel_C_sf"/>
</dbReference>
<feature type="DNA-binding region" description="H-T-H motif" evidence="5">
    <location>
        <begin position="38"/>
        <end position="57"/>
    </location>
</feature>
<dbReference type="InterPro" id="IPR009057">
    <property type="entry name" value="Homeodomain-like_sf"/>
</dbReference>
<dbReference type="Gene3D" id="1.10.357.10">
    <property type="entry name" value="Tetracycline Repressor, domain 2"/>
    <property type="match status" value="1"/>
</dbReference>
<dbReference type="Pfam" id="PF17932">
    <property type="entry name" value="TetR_C_24"/>
    <property type="match status" value="1"/>
</dbReference>
<dbReference type="GO" id="GO:0000976">
    <property type="term" value="F:transcription cis-regulatory region binding"/>
    <property type="evidence" value="ECO:0007669"/>
    <property type="project" value="TreeGrafter"/>
</dbReference>
<evidence type="ECO:0000256" key="2">
    <source>
        <dbReference type="ARBA" id="ARBA00023015"/>
    </source>
</evidence>
<dbReference type="Gene3D" id="1.10.10.60">
    <property type="entry name" value="Homeodomain-like"/>
    <property type="match status" value="1"/>
</dbReference>
<keyword evidence="3 5" id="KW-0238">DNA-binding</keyword>
<dbReference type="PANTHER" id="PTHR30055:SF175">
    <property type="entry name" value="HTH-TYPE TRANSCRIPTIONAL REPRESSOR KSTR2"/>
    <property type="match status" value="1"/>
</dbReference>
<evidence type="ECO:0000259" key="6">
    <source>
        <dbReference type="PROSITE" id="PS50977"/>
    </source>
</evidence>
<keyword evidence="1" id="KW-0678">Repressor</keyword>
<evidence type="ECO:0000256" key="1">
    <source>
        <dbReference type="ARBA" id="ARBA00022491"/>
    </source>
</evidence>
<dbReference type="GO" id="GO:0003700">
    <property type="term" value="F:DNA-binding transcription factor activity"/>
    <property type="evidence" value="ECO:0007669"/>
    <property type="project" value="TreeGrafter"/>
</dbReference>
<evidence type="ECO:0000256" key="4">
    <source>
        <dbReference type="ARBA" id="ARBA00023163"/>
    </source>
</evidence>
<evidence type="ECO:0000256" key="3">
    <source>
        <dbReference type="ARBA" id="ARBA00023125"/>
    </source>
</evidence>
<gene>
    <name evidence="7" type="ORF">BST39_22425</name>
</gene>
<keyword evidence="2" id="KW-0805">Transcription regulation</keyword>
<keyword evidence="8" id="KW-1185">Reference proteome</keyword>
<dbReference type="Pfam" id="PF00440">
    <property type="entry name" value="TetR_N"/>
    <property type="match status" value="1"/>
</dbReference>
<dbReference type="RefSeq" id="WP_158086249.1">
    <property type="nucleotide sequence ID" value="NZ_AP022619.1"/>
</dbReference>
<dbReference type="SUPFAM" id="SSF48498">
    <property type="entry name" value="Tetracyclin repressor-like, C-terminal domain"/>
    <property type="match status" value="1"/>
</dbReference>
<dbReference type="PROSITE" id="PS50977">
    <property type="entry name" value="HTH_TETR_2"/>
    <property type="match status" value="1"/>
</dbReference>
<sequence length="216" mass="23763">MTTKKRTRAPFAKSARTRARILDSAARVFSQNGYAATRLTDIAEAADVKQGSLYYYFDSKDTLVGDMLRLGLQKTHEHVVAAVEALGADASATARLRAAIHAHAEAVIEAVDYTAANARIVGQLPDELRKRHIRVDQRPYGQLWDGLLSDARDAGEIRDDLDLQTLRLLILGSLNWTVEWPDRAKRSPEKVADILIAALFDGITTGDHSVRMQAGA</sequence>
<organism evidence="7 8">
    <name type="scientific">Mycobacterium paraseoulense</name>
    <dbReference type="NCBI Taxonomy" id="590652"/>
    <lineage>
        <taxon>Bacteria</taxon>
        <taxon>Bacillati</taxon>
        <taxon>Actinomycetota</taxon>
        <taxon>Actinomycetes</taxon>
        <taxon>Mycobacteriales</taxon>
        <taxon>Mycobacteriaceae</taxon>
        <taxon>Mycobacterium</taxon>
    </lineage>
</organism>
<evidence type="ECO:0000313" key="7">
    <source>
        <dbReference type="EMBL" id="ORB35472.1"/>
    </source>
</evidence>
<dbReference type="PANTHER" id="PTHR30055">
    <property type="entry name" value="HTH-TYPE TRANSCRIPTIONAL REGULATOR RUTR"/>
    <property type="match status" value="1"/>
</dbReference>
<accession>A0A1X0I5A0</accession>
<feature type="domain" description="HTH tetR-type" evidence="6">
    <location>
        <begin position="15"/>
        <end position="75"/>
    </location>
</feature>
<evidence type="ECO:0000313" key="8">
    <source>
        <dbReference type="Proteomes" id="UP000192513"/>
    </source>
</evidence>
<dbReference type="Proteomes" id="UP000192513">
    <property type="component" value="Unassembled WGS sequence"/>
</dbReference>
<evidence type="ECO:0000256" key="5">
    <source>
        <dbReference type="PROSITE-ProRule" id="PRU00335"/>
    </source>
</evidence>
<dbReference type="SUPFAM" id="SSF46689">
    <property type="entry name" value="Homeodomain-like"/>
    <property type="match status" value="1"/>
</dbReference>
<dbReference type="InterPro" id="IPR041490">
    <property type="entry name" value="KstR2_TetR_C"/>
</dbReference>
<dbReference type="InterPro" id="IPR001647">
    <property type="entry name" value="HTH_TetR"/>
</dbReference>
<dbReference type="OrthoDB" id="4726108at2"/>
<dbReference type="STRING" id="590652.BST39_22425"/>
<name>A0A1X0I5A0_9MYCO</name>
<protein>
    <recommendedName>
        <fullName evidence="6">HTH tetR-type domain-containing protein</fullName>
    </recommendedName>
</protein>
<dbReference type="InterPro" id="IPR050109">
    <property type="entry name" value="HTH-type_TetR-like_transc_reg"/>
</dbReference>
<dbReference type="PRINTS" id="PR00455">
    <property type="entry name" value="HTHTETR"/>
</dbReference>
<keyword evidence="4" id="KW-0804">Transcription</keyword>
<proteinExistence type="predicted"/>